<keyword evidence="10" id="KW-0472">Membrane</keyword>
<evidence type="ECO:0000256" key="4">
    <source>
        <dbReference type="ARBA" id="ARBA00010883"/>
    </source>
</evidence>
<evidence type="ECO:0000313" key="14">
    <source>
        <dbReference type="Proteomes" id="UP000000707"/>
    </source>
</evidence>
<dbReference type="GeneID" id="18249388"/>
<dbReference type="GO" id="GO:0015031">
    <property type="term" value="P:protein transport"/>
    <property type="evidence" value="ECO:0007669"/>
    <property type="project" value="UniProtKB-KW"/>
</dbReference>
<dbReference type="EMBL" id="GL996514">
    <property type="protein sequence ID" value="EGV65262.1"/>
    <property type="molecule type" value="Genomic_DNA"/>
</dbReference>
<dbReference type="SMART" id="SM00312">
    <property type="entry name" value="PX"/>
    <property type="match status" value="1"/>
</dbReference>
<evidence type="ECO:0000313" key="13">
    <source>
        <dbReference type="EMBL" id="EGV65262.1"/>
    </source>
</evidence>
<dbReference type="Gene3D" id="1.20.1270.60">
    <property type="entry name" value="Arfaptin homology (AH) domain/BAR domain"/>
    <property type="match status" value="1"/>
</dbReference>
<keyword evidence="9" id="KW-0333">Golgi apparatus</keyword>
<dbReference type="HOGENOM" id="CLU_021752_0_0_1"/>
<evidence type="ECO:0000256" key="3">
    <source>
        <dbReference type="ARBA" id="ARBA00004555"/>
    </source>
</evidence>
<keyword evidence="8" id="KW-0653">Protein transport</keyword>
<dbReference type="GO" id="GO:0030904">
    <property type="term" value="C:retromer complex"/>
    <property type="evidence" value="ECO:0007669"/>
    <property type="project" value="UniProtKB-ARBA"/>
</dbReference>
<dbReference type="GO" id="GO:0035091">
    <property type="term" value="F:phosphatidylinositol binding"/>
    <property type="evidence" value="ECO:0007669"/>
    <property type="project" value="InterPro"/>
</dbReference>
<evidence type="ECO:0000256" key="6">
    <source>
        <dbReference type="ARBA" id="ARBA00022490"/>
    </source>
</evidence>
<evidence type="ECO:0000256" key="7">
    <source>
        <dbReference type="ARBA" id="ARBA00022553"/>
    </source>
</evidence>
<dbReference type="SUPFAM" id="SSF64268">
    <property type="entry name" value="PX domain"/>
    <property type="match status" value="1"/>
</dbReference>
<dbReference type="AlphaFoldDB" id="G3AZX2"/>
<organism evidence="14">
    <name type="scientific">Candida tenuis (strain ATCC 10573 / BCRC 21748 / CBS 615 / JCM 9827 / NBRC 10315 / NRRL Y-1498 / VKM Y-70)</name>
    <name type="common">Yeast</name>
    <name type="synonym">Yamadazyma tenuis</name>
    <dbReference type="NCBI Taxonomy" id="590646"/>
    <lineage>
        <taxon>Eukaryota</taxon>
        <taxon>Fungi</taxon>
        <taxon>Dikarya</taxon>
        <taxon>Ascomycota</taxon>
        <taxon>Saccharomycotina</taxon>
        <taxon>Pichiomycetes</taxon>
        <taxon>Debaryomycetaceae</taxon>
        <taxon>Yamadazyma</taxon>
    </lineage>
</organism>
<dbReference type="eggNOG" id="KOG2273">
    <property type="taxonomic scope" value="Eukaryota"/>
</dbReference>
<dbReference type="GO" id="GO:0005768">
    <property type="term" value="C:endosome"/>
    <property type="evidence" value="ECO:0007669"/>
    <property type="project" value="UniProtKB-ARBA"/>
</dbReference>
<dbReference type="InterPro" id="IPR001683">
    <property type="entry name" value="PX_dom"/>
</dbReference>
<evidence type="ECO:0000256" key="8">
    <source>
        <dbReference type="ARBA" id="ARBA00022927"/>
    </source>
</evidence>
<keyword evidence="6" id="KW-0963">Cytoplasm</keyword>
<feature type="compositionally biased region" description="Polar residues" evidence="11">
    <location>
        <begin position="210"/>
        <end position="223"/>
    </location>
</feature>
<dbReference type="GO" id="GO:0045053">
    <property type="term" value="P:protein retention in Golgi apparatus"/>
    <property type="evidence" value="ECO:0007669"/>
    <property type="project" value="TreeGrafter"/>
</dbReference>
<dbReference type="GO" id="GO:0005794">
    <property type="term" value="C:Golgi apparatus"/>
    <property type="evidence" value="ECO:0007669"/>
    <property type="project" value="UniProtKB-SubCell"/>
</dbReference>
<protein>
    <recommendedName>
        <fullName evidence="12">PX domain-containing protein</fullName>
    </recommendedName>
</protein>
<name>G3AZX2_CANTC</name>
<keyword evidence="5" id="KW-0813">Transport</keyword>
<dbReference type="InterPro" id="IPR015404">
    <property type="entry name" value="Vps5_C"/>
</dbReference>
<dbReference type="PANTHER" id="PTHR10555:SF170">
    <property type="entry name" value="FI18122P1"/>
    <property type="match status" value="1"/>
</dbReference>
<sequence length="663" mass="75797">MNHDDDLTASHWDDILSPSTHTSYNAASSTYLDPEFNGFQDLSLGDPDNTTTHHDDTEPESSEEDSHQAPSAHHEVQESSYAVDSVTESPNYNHSSAYDTARSELEQMHELKKEERAKQKSKLMDELASNDDFDHQLEQSVMAATPGDNFDSLFNDAKSPIKFDLSADVKSKNGKSKQFKRPRKFSSQKNAKNLKSTPAKENENLGPLGSTDNKSTDNLSMKSANAKEELVKESEAPLYDLSKDAQREQQARTPAAIAAIKAHNGEHDPSKPKNHLEITVGDPMKVGDITNAHIVYRITTKNKNLEPSTFPQQTEPFIVTRRYKDFRWIYHQLQNNHMGRIIPPPPSKQTYIGRFNESFIENRRLSLEKMLSKTSSIPDLSNDPDFIMFLTSEDFANESKERERISGSGASLQNNDMLDNPADTSSANNGFMSSIFSISNKPQEPEEFFDTKKHYIEALESNLQNFYSAIELIINQRIDIVNIIEQITVAIQELTDLEISKKTSDTLAAFNEVQIKLKDNLDRVNLQDHLTLGFTIEEYLRIIGSIKYVFDQRLTIYESYQNNLSDLNKKKTSLTKYKSRNQVDKISQLNFEIDKLQTKTDSFEKRFKTISDTIKQELENFELEKIDDFRNSVEIFIESSIESQKESIELWETFYERQSLSSY</sequence>
<feature type="compositionally biased region" description="Polar residues" evidence="11">
    <location>
        <begin position="17"/>
        <end position="31"/>
    </location>
</feature>
<dbReference type="Proteomes" id="UP000000707">
    <property type="component" value="Unassembled WGS sequence"/>
</dbReference>
<feature type="compositionally biased region" description="Basic and acidic residues" evidence="11">
    <location>
        <begin position="101"/>
        <end position="125"/>
    </location>
</feature>
<dbReference type="KEGG" id="cten:18249388"/>
<keyword evidence="14" id="KW-1185">Reference proteome</keyword>
<dbReference type="Gene3D" id="3.30.1520.10">
    <property type="entry name" value="Phox-like domain"/>
    <property type="match status" value="1"/>
</dbReference>
<keyword evidence="7" id="KW-0597">Phosphoprotein</keyword>
<reference evidence="13 14" key="1">
    <citation type="journal article" date="2011" name="Proc. Natl. Acad. Sci. U.S.A.">
        <title>Comparative genomics of xylose-fermenting fungi for enhanced biofuel production.</title>
        <authorList>
            <person name="Wohlbach D.J."/>
            <person name="Kuo A."/>
            <person name="Sato T.K."/>
            <person name="Potts K.M."/>
            <person name="Salamov A.A."/>
            <person name="LaButti K.M."/>
            <person name="Sun H."/>
            <person name="Clum A."/>
            <person name="Pangilinan J.L."/>
            <person name="Lindquist E.A."/>
            <person name="Lucas S."/>
            <person name="Lapidus A."/>
            <person name="Jin M."/>
            <person name="Gunawan C."/>
            <person name="Balan V."/>
            <person name="Dale B.E."/>
            <person name="Jeffries T.W."/>
            <person name="Zinkel R."/>
            <person name="Barry K.W."/>
            <person name="Grigoriev I.V."/>
            <person name="Gasch A.P."/>
        </authorList>
    </citation>
    <scope>NUCLEOTIDE SEQUENCE [LARGE SCALE GENOMIC DNA]</scope>
    <source>
        <strain evidence="14">ATCC 10573 / BCRC 21748 / CBS 615 / JCM 9827 / NBRC 10315 / NRRL Y-1498 / VKM Y-70</strain>
    </source>
</reference>
<feature type="domain" description="PX" evidence="12">
    <location>
        <begin position="274"/>
        <end position="397"/>
    </location>
</feature>
<gene>
    <name evidence="13" type="ORF">CANTEDRAFT_129554</name>
</gene>
<dbReference type="FunFam" id="1.20.1270.60:FF:000022">
    <property type="entry name" value="Sorting nexin 3 protein"/>
    <property type="match status" value="1"/>
</dbReference>
<evidence type="ECO:0000256" key="10">
    <source>
        <dbReference type="ARBA" id="ARBA00023136"/>
    </source>
</evidence>
<dbReference type="STRING" id="590646.G3AZX2"/>
<dbReference type="Pfam" id="PF00787">
    <property type="entry name" value="PX"/>
    <property type="match status" value="1"/>
</dbReference>
<evidence type="ECO:0000256" key="2">
    <source>
        <dbReference type="ARBA" id="ARBA00004496"/>
    </source>
</evidence>
<proteinExistence type="inferred from homology"/>
<feature type="compositionally biased region" description="Polar residues" evidence="11">
    <location>
        <begin position="187"/>
        <end position="196"/>
    </location>
</feature>
<feature type="region of interest" description="Disordered" evidence="11">
    <location>
        <begin position="163"/>
        <end position="232"/>
    </location>
</feature>
<dbReference type="PROSITE" id="PS50195">
    <property type="entry name" value="PX"/>
    <property type="match status" value="1"/>
</dbReference>
<comment type="similarity">
    <text evidence="4">Belongs to the sorting nexin family.</text>
</comment>
<dbReference type="Pfam" id="PF09325">
    <property type="entry name" value="Vps5"/>
    <property type="match status" value="1"/>
</dbReference>
<feature type="compositionally biased region" description="Basic and acidic residues" evidence="11">
    <location>
        <begin position="64"/>
        <end position="77"/>
    </location>
</feature>
<dbReference type="InterPro" id="IPR027267">
    <property type="entry name" value="AH/BAR_dom_sf"/>
</dbReference>
<comment type="subcellular location">
    <subcellularLocation>
        <location evidence="2">Cytoplasm</location>
    </subcellularLocation>
    <subcellularLocation>
        <location evidence="3">Golgi apparatus</location>
    </subcellularLocation>
    <subcellularLocation>
        <location evidence="1">Membrane</location>
        <topology evidence="1">Peripheral membrane protein</topology>
        <orientation evidence="1">Cytoplasmic side</orientation>
    </subcellularLocation>
</comment>
<evidence type="ECO:0000259" key="12">
    <source>
        <dbReference type="PROSITE" id="PS50195"/>
    </source>
</evidence>
<evidence type="ECO:0000256" key="11">
    <source>
        <dbReference type="SAM" id="MobiDB-lite"/>
    </source>
</evidence>
<accession>G3AZX2</accession>
<feature type="compositionally biased region" description="Basic and acidic residues" evidence="11">
    <location>
        <begin position="1"/>
        <end position="14"/>
    </location>
</feature>
<dbReference type="GO" id="GO:0005829">
    <property type="term" value="C:cytosol"/>
    <property type="evidence" value="ECO:0007669"/>
    <property type="project" value="GOC"/>
</dbReference>
<evidence type="ECO:0000256" key="9">
    <source>
        <dbReference type="ARBA" id="ARBA00023034"/>
    </source>
</evidence>
<dbReference type="GO" id="GO:0042147">
    <property type="term" value="P:retrograde transport, endosome to Golgi"/>
    <property type="evidence" value="ECO:0007669"/>
    <property type="project" value="TreeGrafter"/>
</dbReference>
<feature type="compositionally biased region" description="Polar residues" evidence="11">
    <location>
        <begin position="78"/>
        <end position="98"/>
    </location>
</feature>
<evidence type="ECO:0000256" key="1">
    <source>
        <dbReference type="ARBA" id="ARBA00004287"/>
    </source>
</evidence>
<feature type="compositionally biased region" description="Basic residues" evidence="11">
    <location>
        <begin position="172"/>
        <end position="186"/>
    </location>
</feature>
<evidence type="ECO:0000256" key="5">
    <source>
        <dbReference type="ARBA" id="ARBA00022448"/>
    </source>
</evidence>
<dbReference type="OrthoDB" id="271164at2759"/>
<dbReference type="InterPro" id="IPR036871">
    <property type="entry name" value="PX_dom_sf"/>
</dbReference>
<dbReference type="PANTHER" id="PTHR10555">
    <property type="entry name" value="SORTING NEXIN"/>
    <property type="match status" value="1"/>
</dbReference>
<feature type="region of interest" description="Disordered" evidence="11">
    <location>
        <begin position="1"/>
        <end position="134"/>
    </location>
</feature>